<proteinExistence type="predicted"/>
<reference evidence="1 2" key="1">
    <citation type="submission" date="2020-08" db="EMBL/GenBank/DDBJ databases">
        <title>Genome public.</title>
        <authorList>
            <person name="Liu C."/>
            <person name="Sun Q."/>
        </authorList>
    </citation>
    <scope>NUCLEOTIDE SEQUENCE [LARGE SCALE GENOMIC DNA]</scope>
    <source>
        <strain evidence="1 2">BX4</strain>
    </source>
</reference>
<dbReference type="RefSeq" id="WP_021953794.1">
    <property type="nucleotide sequence ID" value="NZ_JACOOZ010000006.1"/>
</dbReference>
<dbReference type="EMBL" id="JACOOZ010000006">
    <property type="protein sequence ID" value="MBC5668190.1"/>
    <property type="molecule type" value="Genomic_DNA"/>
</dbReference>
<name>A0ABR7F633_9FIRM</name>
<accession>A0ABR7F633</accession>
<organism evidence="1 2">
    <name type="scientific">Eubacterium segne</name>
    <dbReference type="NCBI Taxonomy" id="2763045"/>
    <lineage>
        <taxon>Bacteria</taxon>
        <taxon>Bacillati</taxon>
        <taxon>Bacillota</taxon>
        <taxon>Clostridia</taxon>
        <taxon>Eubacteriales</taxon>
        <taxon>Eubacteriaceae</taxon>
        <taxon>Eubacterium</taxon>
    </lineage>
</organism>
<gene>
    <name evidence="1" type="ORF">H8S00_09365</name>
</gene>
<evidence type="ECO:0000313" key="2">
    <source>
        <dbReference type="Proteomes" id="UP000597877"/>
    </source>
</evidence>
<sequence length="56" mass="6605">MKSNQLIDFLEKRRQEIYKDERSILKEYDELLMKYGVVRGYDGVTYSDLQGNGKGI</sequence>
<keyword evidence="2" id="KW-1185">Reference proteome</keyword>
<evidence type="ECO:0000313" key="1">
    <source>
        <dbReference type="EMBL" id="MBC5668190.1"/>
    </source>
</evidence>
<protein>
    <submittedName>
        <fullName evidence="1">Uncharacterized protein</fullName>
    </submittedName>
</protein>
<dbReference type="Proteomes" id="UP000597877">
    <property type="component" value="Unassembled WGS sequence"/>
</dbReference>
<comment type="caution">
    <text evidence="1">The sequence shown here is derived from an EMBL/GenBank/DDBJ whole genome shotgun (WGS) entry which is preliminary data.</text>
</comment>